<proteinExistence type="predicted"/>
<reference evidence="1 2" key="1">
    <citation type="journal article" date="2016" name="DNA Res.">
        <title>The draft genome of MD-2 pineapple using hybrid error correction of long reads.</title>
        <authorList>
            <person name="Redwan R.M."/>
            <person name="Saidin A."/>
            <person name="Kumar S.V."/>
        </authorList>
    </citation>
    <scope>NUCLEOTIDE SEQUENCE [LARGE SCALE GENOMIC DNA]</scope>
    <source>
        <strain evidence="2">cv. MD2</strain>
        <tissue evidence="1">Leaf</tissue>
    </source>
</reference>
<protein>
    <recommendedName>
        <fullName evidence="3">FBD domain-containing protein</fullName>
    </recommendedName>
</protein>
<organism evidence="1 2">
    <name type="scientific">Ananas comosus</name>
    <name type="common">Pineapple</name>
    <name type="synonym">Ananas ananas</name>
    <dbReference type="NCBI Taxonomy" id="4615"/>
    <lineage>
        <taxon>Eukaryota</taxon>
        <taxon>Viridiplantae</taxon>
        <taxon>Streptophyta</taxon>
        <taxon>Embryophyta</taxon>
        <taxon>Tracheophyta</taxon>
        <taxon>Spermatophyta</taxon>
        <taxon>Magnoliopsida</taxon>
        <taxon>Liliopsida</taxon>
        <taxon>Poales</taxon>
        <taxon>Bromeliaceae</taxon>
        <taxon>Bromelioideae</taxon>
        <taxon>Ananas</taxon>
    </lineage>
</organism>
<evidence type="ECO:0008006" key="3">
    <source>
        <dbReference type="Google" id="ProtNLM"/>
    </source>
</evidence>
<comment type="caution">
    <text evidence="1">The sequence shown here is derived from an EMBL/GenBank/DDBJ whole genome shotgun (WGS) entry which is preliminary data.</text>
</comment>
<dbReference type="Proteomes" id="UP000092600">
    <property type="component" value="Unassembled WGS sequence"/>
</dbReference>
<gene>
    <name evidence="1" type="ORF">ACMD2_19610</name>
</gene>
<sequence length="221" mass="24857">MAKDAISNSCPILKDWRMIFNCATPELEVKSPLLEFLRLEKSCSSMMYLSICSPSIKTVMVYQQDAHLGPSHFKLSAPGLQTLVWFGPPPHSTTIDSVPASLVSTFLIPIHFRRSYMDLLYNGSLSTTFTKLHVNRLVVLYKSIEILSEFISDQRDQPNPPAPNYGNLEHLEISANFAGFDSLGVAFLLKHSCKLKTLVVAFNLGFEQNIKRNSNDTHHQQ</sequence>
<evidence type="ECO:0000313" key="2">
    <source>
        <dbReference type="Proteomes" id="UP000092600"/>
    </source>
</evidence>
<dbReference type="AlphaFoldDB" id="A0A199VBN4"/>
<dbReference type="EMBL" id="LSRQ01002408">
    <property type="protein sequence ID" value="OAY74423.1"/>
    <property type="molecule type" value="Genomic_DNA"/>
</dbReference>
<name>A0A199VBN4_ANACO</name>
<evidence type="ECO:0000313" key="1">
    <source>
        <dbReference type="EMBL" id="OAY74423.1"/>
    </source>
</evidence>
<accession>A0A199VBN4</accession>